<evidence type="ECO:0000259" key="3">
    <source>
        <dbReference type="Pfam" id="PF17802"/>
    </source>
</evidence>
<keyword evidence="1" id="KW-0472">Membrane</keyword>
<feature type="domain" description="SpaA-like prealbumin fold" evidence="4">
    <location>
        <begin position="527"/>
        <end position="622"/>
    </location>
</feature>
<comment type="caution">
    <text evidence="6">The sequence shown here is derived from an EMBL/GenBank/DDBJ whole genome shotgun (WGS) entry which is preliminary data.</text>
</comment>
<organism evidence="6 7">
    <name type="scientific">Actinomyces denticolens</name>
    <dbReference type="NCBI Taxonomy" id="52767"/>
    <lineage>
        <taxon>Bacteria</taxon>
        <taxon>Bacillati</taxon>
        <taxon>Actinomycetota</taxon>
        <taxon>Actinomycetes</taxon>
        <taxon>Actinomycetales</taxon>
        <taxon>Actinomycetaceae</taxon>
        <taxon>Actinomyces</taxon>
    </lineage>
</organism>
<proteinExistence type="predicted"/>
<accession>A0ABY1II46</accession>
<reference evidence="6 7" key="1">
    <citation type="submission" date="2016-11" db="EMBL/GenBank/DDBJ databases">
        <authorList>
            <person name="Varghese N."/>
            <person name="Submissions S."/>
        </authorList>
    </citation>
    <scope>NUCLEOTIDE SEQUENCE [LARGE SCALE GENOMIC DNA]</scope>
    <source>
        <strain evidence="6 7">PA</strain>
    </source>
</reference>
<dbReference type="EMBL" id="FQYL01000014">
    <property type="protein sequence ID" value="SHJ19735.1"/>
    <property type="molecule type" value="Genomic_DNA"/>
</dbReference>
<dbReference type="InterPro" id="IPR046022">
    <property type="entry name" value="DUF5979"/>
</dbReference>
<keyword evidence="2" id="KW-0732">Signal</keyword>
<feature type="domain" description="SpaA-like prealbumin fold" evidence="3">
    <location>
        <begin position="1235"/>
        <end position="1319"/>
    </location>
</feature>
<sequence>MLARSVYAAHHARKRSAVLLALLCAAAMVMATAITAVTAATWSGAGAQAAQTQITVPLGQTSATLSDVRNVEGTGLLTGRPPEEVATQVTCVRYSPQGATYSTGTVTGASGQYAAVGYGTDSASCPIGYRGEPPHGTQSSMGFLPGSSATVNAGDVFLVGTMRHYNTDVSTFGDSITNPGKVDGPGTTYYGDLEITTAGGQIRTNFPWKEIDTSNSQCRLQLDENGEVIIGPDAPTKYAADVNGNIGLASVDGPYKYGFNAQGQVETWRVVSYDYNLGGPVFTKGKSAYDKKGRDCSFDQLTIASDRSTTSWTDPDTGIQYKLRLWGFVNNGADPTCKVSPDVAMAALEDRFITEEGGKSTYGCLYGSLEQVRPVTLKKQVDTADSLQASTAIPTFSFSNISDPGTWGAQSWGTPSALKPTGWGEAGTATDPKTYELLAPNDAAKLKEEAPSPAYSSTRSGWKLTGVTCTYGSDKKPLLRKDGQRLDQSNAVDLTAGTLRLDETELARSLDEAAITCTWHNEYLANSRLTLVNKVDGGSATPDQWTLTAARTQGGGSPITGTTGSTAVTNVSVTSGSYTLSTSKVEGYGDAEWACVNTDTSQSVPVKDSQVSIPADAKVTCTATQRPAARALSFSKVITGASDGTDRTDFQLTYSCAKPGGTPVNGTATVTSGGNQVESNPVPVGATCTVTEEALQNAWLKAPGSGTFSWTTPIGFHVSDDAVAVPTTPAAGNADRGVSFTVPVGTGPVNVGVTNTLAAHAGVTKTFEGSVRAQDVNGLPSYDQTYRVTVTNPSAATALTYSLADTPTAPAGTTINSAKISSGPLAAPVEAQAPAFSYQSGEVELAAGTTHTYTVVVNVTAPDAGLPGIGAGGTCDATAVDGGKAVRNEAAVTTKGDADAVKASACGIVPATPRFAVAKTGTEVVRGADGSFTAGYTVTVNNTSQVASRIVEDVVDTPAFPAGATISSITVSEAGTVTSTSGAVPAGGSVTLAAKNTGSELAAAPAPGGKGGSRTLTVQVAFTVDPNAQGYTATDYTCGATRADGKPSGLVNAVSMTGDTDGENNNTGCVTAKEQLAFSKTVESEASGQGSTLSVSYRISAVNMGALPSSTGRVLDRPDFAPGLRITGATLADAGGTAAPITAQGDGSYEITAGRSVASGEAAAWILTFNVTVDPGAADYDESALACSKDGAGAFVPKHGLLNRLSLEAGKNSAGKSGDEAACSSVSPNAGKRALTIVKTGSQGNLAGAAFDIYPTDPSVPGAVKIADGVVDAGGDRGVFTTAALTINREYWLVETKAPAGHQLLANPVRIRVTDTDITVLNGNELGVSTAVASASDAASGITNTLTIKDIEAATLPLSGGHGIIPNVLVAVLAIGAACTLTMFSFIRRRNASR</sequence>
<dbReference type="InterPro" id="IPR013783">
    <property type="entry name" value="Ig-like_fold"/>
</dbReference>
<name>A0ABY1II46_9ACTO</name>
<dbReference type="Proteomes" id="UP000184390">
    <property type="component" value="Unassembled WGS sequence"/>
</dbReference>
<evidence type="ECO:0000256" key="1">
    <source>
        <dbReference type="SAM" id="Phobius"/>
    </source>
</evidence>
<keyword evidence="7" id="KW-1185">Reference proteome</keyword>
<evidence type="ECO:0000256" key="2">
    <source>
        <dbReference type="SAM" id="SignalP"/>
    </source>
</evidence>
<feature type="signal peptide" evidence="2">
    <location>
        <begin position="1"/>
        <end position="31"/>
    </location>
</feature>
<dbReference type="Pfam" id="PF17802">
    <property type="entry name" value="SpaA"/>
    <property type="match status" value="1"/>
</dbReference>
<feature type="transmembrane region" description="Helical" evidence="1">
    <location>
        <begin position="1364"/>
        <end position="1387"/>
    </location>
</feature>
<evidence type="ECO:0000313" key="6">
    <source>
        <dbReference type="EMBL" id="SHJ19735.1"/>
    </source>
</evidence>
<keyword evidence="1" id="KW-1133">Transmembrane helix</keyword>
<dbReference type="InterPro" id="IPR041033">
    <property type="entry name" value="SpaA_PFL_dom_1"/>
</dbReference>
<dbReference type="Pfam" id="PF19407">
    <property type="entry name" value="DUF5979"/>
    <property type="match status" value="1"/>
</dbReference>
<feature type="chain" id="PRO_5046406360" evidence="2">
    <location>
        <begin position="32"/>
        <end position="1394"/>
    </location>
</feature>
<keyword evidence="1" id="KW-0812">Transmembrane</keyword>
<dbReference type="InterPro" id="IPR045826">
    <property type="entry name" value="SpaA_PFL_dom_2"/>
</dbReference>
<dbReference type="RefSeq" id="WP_083600585.1">
    <property type="nucleotide sequence ID" value="NZ_FQYL01000014.1"/>
</dbReference>
<protein>
    <submittedName>
        <fullName evidence="6">Uncharacterized protein</fullName>
    </submittedName>
</protein>
<evidence type="ECO:0000313" key="7">
    <source>
        <dbReference type="Proteomes" id="UP000184390"/>
    </source>
</evidence>
<evidence type="ECO:0000259" key="5">
    <source>
        <dbReference type="Pfam" id="PF19407"/>
    </source>
</evidence>
<dbReference type="Pfam" id="PF19403">
    <property type="entry name" value="SpaA_2"/>
    <property type="match status" value="1"/>
</dbReference>
<dbReference type="Gene3D" id="2.60.40.10">
    <property type="entry name" value="Immunoglobulins"/>
    <property type="match status" value="1"/>
</dbReference>
<feature type="domain" description="DUF5979" evidence="5">
    <location>
        <begin position="633"/>
        <end position="756"/>
    </location>
</feature>
<gene>
    <name evidence="6" type="ORF">SAMN05216246_11450</name>
</gene>
<evidence type="ECO:0000259" key="4">
    <source>
        <dbReference type="Pfam" id="PF19403"/>
    </source>
</evidence>